<dbReference type="InterPro" id="IPR000058">
    <property type="entry name" value="Znf_AN1"/>
</dbReference>
<dbReference type="OrthoDB" id="431929at2759"/>
<dbReference type="AlphaFoldDB" id="A0A9D5H6R1"/>
<dbReference type="GO" id="GO:0008270">
    <property type="term" value="F:zinc ion binding"/>
    <property type="evidence" value="ECO:0007669"/>
    <property type="project" value="UniProtKB-KW"/>
</dbReference>
<comment type="caution">
    <text evidence="9">The sequence shown here is derived from an EMBL/GenBank/DDBJ whole genome shotgun (WGS) entry which is preliminary data.</text>
</comment>
<dbReference type="Pfam" id="PF01428">
    <property type="entry name" value="zf-AN1"/>
    <property type="match status" value="2"/>
</dbReference>
<name>A0A9D5H6R1_9LILI</name>
<dbReference type="PROSITE" id="PS51039">
    <property type="entry name" value="ZF_AN1"/>
    <property type="match status" value="2"/>
</dbReference>
<evidence type="ECO:0000313" key="9">
    <source>
        <dbReference type="EMBL" id="KAJ0965344.1"/>
    </source>
</evidence>
<feature type="region of interest" description="Disordered" evidence="7">
    <location>
        <begin position="167"/>
        <end position="191"/>
    </location>
</feature>
<evidence type="ECO:0000313" key="10">
    <source>
        <dbReference type="Proteomes" id="UP001085076"/>
    </source>
</evidence>
<dbReference type="Gene3D" id="4.10.1110.10">
    <property type="entry name" value="AN1-like Zinc finger"/>
    <property type="match status" value="2"/>
</dbReference>
<dbReference type="SUPFAM" id="SSF118310">
    <property type="entry name" value="AN1-like Zinc finger"/>
    <property type="match status" value="2"/>
</dbReference>
<evidence type="ECO:0000256" key="1">
    <source>
        <dbReference type="ARBA" id="ARBA00003732"/>
    </source>
</evidence>
<keyword evidence="5" id="KW-0346">Stress response</keyword>
<gene>
    <name evidence="9" type="ORF">J5N97_026482</name>
</gene>
<dbReference type="EMBL" id="JAGGNH010000008">
    <property type="protein sequence ID" value="KAJ0965344.1"/>
    <property type="molecule type" value="Genomic_DNA"/>
</dbReference>
<evidence type="ECO:0000256" key="7">
    <source>
        <dbReference type="SAM" id="MobiDB-lite"/>
    </source>
</evidence>
<feature type="compositionally biased region" description="Low complexity" evidence="7">
    <location>
        <begin position="178"/>
        <end position="191"/>
    </location>
</feature>
<sequence length="191" mass="21698">MGELPFEIIKRSAGKEEEEMGRGGTEAFPELGAHCSYEDCNQLDFLPFRCDGCQKVFCLEHRKYIEHACPRAEHKSRIVIICEVCTMSIEKKIGEEDATILEQHQKAGQCDVTKKHKPKCPVRRCKEILTFTNNSTCKVCNLKVCLKHRFPSDHQCKATPVRFPVRTGTDCRDKKNRSPSSSSSSSTIKIF</sequence>
<evidence type="ECO:0000256" key="4">
    <source>
        <dbReference type="ARBA" id="ARBA00022833"/>
    </source>
</evidence>
<keyword evidence="10" id="KW-1185">Reference proteome</keyword>
<protein>
    <recommendedName>
        <fullName evidence="8">AN1-type domain-containing protein</fullName>
    </recommendedName>
</protein>
<evidence type="ECO:0000256" key="5">
    <source>
        <dbReference type="ARBA" id="ARBA00023016"/>
    </source>
</evidence>
<keyword evidence="2" id="KW-0479">Metal-binding</keyword>
<comment type="function">
    <text evidence="1">May be involved in environmental stress response.</text>
</comment>
<evidence type="ECO:0000256" key="3">
    <source>
        <dbReference type="ARBA" id="ARBA00022771"/>
    </source>
</evidence>
<dbReference type="PANTHER" id="PTHR14677:SF20">
    <property type="entry name" value="ZINC FINGER AN1-TYPE CONTAINING 2A-RELATED"/>
    <property type="match status" value="1"/>
</dbReference>
<feature type="domain" description="AN1-type" evidence="8">
    <location>
        <begin position="114"/>
        <end position="164"/>
    </location>
</feature>
<dbReference type="SMART" id="SM00154">
    <property type="entry name" value="ZnF_AN1"/>
    <property type="match status" value="2"/>
</dbReference>
<evidence type="ECO:0000256" key="6">
    <source>
        <dbReference type="PROSITE-ProRule" id="PRU00449"/>
    </source>
</evidence>
<dbReference type="PANTHER" id="PTHR14677">
    <property type="entry name" value="ARSENITE INDUCUBLE RNA ASSOCIATED PROTEIN AIP-1-RELATED"/>
    <property type="match status" value="1"/>
</dbReference>
<keyword evidence="3 6" id="KW-0863">Zinc-finger</keyword>
<keyword evidence="4" id="KW-0862">Zinc</keyword>
<proteinExistence type="predicted"/>
<dbReference type="Proteomes" id="UP001085076">
    <property type="component" value="Miscellaneous, Linkage group lg08"/>
</dbReference>
<accession>A0A9D5H6R1</accession>
<dbReference type="GO" id="GO:0005737">
    <property type="term" value="C:cytoplasm"/>
    <property type="evidence" value="ECO:0007669"/>
    <property type="project" value="TreeGrafter"/>
</dbReference>
<reference evidence="9" key="2">
    <citation type="journal article" date="2022" name="Hortic Res">
        <title>The genome of Dioscorea zingiberensis sheds light on the biosynthesis, origin and evolution of the medicinally important diosgenin saponins.</title>
        <authorList>
            <person name="Li Y."/>
            <person name="Tan C."/>
            <person name="Li Z."/>
            <person name="Guo J."/>
            <person name="Li S."/>
            <person name="Chen X."/>
            <person name="Wang C."/>
            <person name="Dai X."/>
            <person name="Yang H."/>
            <person name="Song W."/>
            <person name="Hou L."/>
            <person name="Xu J."/>
            <person name="Tong Z."/>
            <person name="Xu A."/>
            <person name="Yuan X."/>
            <person name="Wang W."/>
            <person name="Yang Q."/>
            <person name="Chen L."/>
            <person name="Sun Z."/>
            <person name="Wang K."/>
            <person name="Pan B."/>
            <person name="Chen J."/>
            <person name="Bao Y."/>
            <person name="Liu F."/>
            <person name="Qi X."/>
            <person name="Gang D.R."/>
            <person name="Wen J."/>
            <person name="Li J."/>
        </authorList>
    </citation>
    <scope>NUCLEOTIDE SEQUENCE</scope>
    <source>
        <strain evidence="9">Dzin_1.0</strain>
    </source>
</reference>
<evidence type="ECO:0000259" key="8">
    <source>
        <dbReference type="PROSITE" id="PS51039"/>
    </source>
</evidence>
<reference evidence="9" key="1">
    <citation type="submission" date="2021-03" db="EMBL/GenBank/DDBJ databases">
        <authorList>
            <person name="Li Z."/>
            <person name="Yang C."/>
        </authorList>
    </citation>
    <scope>NUCLEOTIDE SEQUENCE</scope>
    <source>
        <strain evidence="9">Dzin_1.0</strain>
        <tissue evidence="9">Leaf</tissue>
    </source>
</reference>
<organism evidence="9 10">
    <name type="scientific">Dioscorea zingiberensis</name>
    <dbReference type="NCBI Taxonomy" id="325984"/>
    <lineage>
        <taxon>Eukaryota</taxon>
        <taxon>Viridiplantae</taxon>
        <taxon>Streptophyta</taxon>
        <taxon>Embryophyta</taxon>
        <taxon>Tracheophyta</taxon>
        <taxon>Spermatophyta</taxon>
        <taxon>Magnoliopsida</taxon>
        <taxon>Liliopsida</taxon>
        <taxon>Dioscoreales</taxon>
        <taxon>Dioscoreaceae</taxon>
        <taxon>Dioscorea</taxon>
    </lineage>
</organism>
<feature type="domain" description="AN1-type" evidence="8">
    <location>
        <begin position="29"/>
        <end position="77"/>
    </location>
</feature>
<evidence type="ECO:0000256" key="2">
    <source>
        <dbReference type="ARBA" id="ARBA00022723"/>
    </source>
</evidence>
<dbReference type="InterPro" id="IPR035896">
    <property type="entry name" value="AN1-like_Znf"/>
</dbReference>